<keyword evidence="2" id="KW-1185">Reference proteome</keyword>
<evidence type="ECO:0000313" key="2">
    <source>
        <dbReference type="Proteomes" id="UP000183642"/>
    </source>
</evidence>
<dbReference type="EMBL" id="FOWE01000002">
    <property type="protein sequence ID" value="SFO00996.1"/>
    <property type="molecule type" value="Genomic_DNA"/>
</dbReference>
<name>A0A1I5DP95_9ACTN</name>
<dbReference type="Proteomes" id="UP000183642">
    <property type="component" value="Unassembled WGS sequence"/>
</dbReference>
<evidence type="ECO:0000313" key="1">
    <source>
        <dbReference type="EMBL" id="SFO00996.1"/>
    </source>
</evidence>
<accession>A0A1I5DP95</accession>
<sequence>MERCTGSMSTHDEDVALLRAMVEDVRRIRNRTCEPKDRSNPRHHALSMAVSGLLRAADDMQDEDRRSS</sequence>
<proteinExistence type="predicted"/>
<protein>
    <submittedName>
        <fullName evidence="1">Uncharacterized protein</fullName>
    </submittedName>
</protein>
<reference evidence="2" key="1">
    <citation type="submission" date="2016-10" db="EMBL/GenBank/DDBJ databases">
        <authorList>
            <person name="Varghese N."/>
            <person name="Submissions S."/>
        </authorList>
    </citation>
    <scope>NUCLEOTIDE SEQUENCE [LARGE SCALE GENOMIC DNA]</scope>
    <source>
        <strain evidence="2">DSM 43161</strain>
    </source>
</reference>
<gene>
    <name evidence="1" type="ORF">SAMN05660359_00931</name>
</gene>
<dbReference type="AlphaFoldDB" id="A0A1I5DP95"/>
<organism evidence="1 2">
    <name type="scientific">Geodermatophilus obscurus</name>
    <dbReference type="NCBI Taxonomy" id="1861"/>
    <lineage>
        <taxon>Bacteria</taxon>
        <taxon>Bacillati</taxon>
        <taxon>Actinomycetota</taxon>
        <taxon>Actinomycetes</taxon>
        <taxon>Geodermatophilales</taxon>
        <taxon>Geodermatophilaceae</taxon>
        <taxon>Geodermatophilus</taxon>
    </lineage>
</organism>